<accession>A0A0B6RWP1</accession>
<dbReference type="AlphaFoldDB" id="A0A0B6RWP1"/>
<dbReference type="Proteomes" id="UP000031838">
    <property type="component" value="Chromosome 2"/>
</dbReference>
<keyword evidence="2" id="KW-0732">Signal</keyword>
<protein>
    <recommendedName>
        <fullName evidence="5">Lipoprotein transmembrane</fullName>
    </recommendedName>
</protein>
<name>A0A0B6RWP1_BURPL</name>
<evidence type="ECO:0008006" key="5">
    <source>
        <dbReference type="Google" id="ProtNLM"/>
    </source>
</evidence>
<evidence type="ECO:0000313" key="3">
    <source>
        <dbReference type="EMBL" id="AJK49777.1"/>
    </source>
</evidence>
<dbReference type="HOGENOM" id="CLU_080659_0_0_4"/>
<proteinExistence type="predicted"/>
<keyword evidence="4" id="KW-1185">Reference proteome</keyword>
<reference evidence="3 4" key="2">
    <citation type="journal article" date="2016" name="Appl. Microbiol. Biotechnol.">
        <title>Mutations improving production and secretion of extracellular lipase by Burkholderia glumae PG1.</title>
        <authorList>
            <person name="Knapp A."/>
            <person name="Voget S."/>
            <person name="Gao R."/>
            <person name="Zaburannyi N."/>
            <person name="Krysciak D."/>
            <person name="Breuer M."/>
            <person name="Hauer B."/>
            <person name="Streit W.R."/>
            <person name="Muller R."/>
            <person name="Daniel R."/>
            <person name="Jaeger K.E."/>
        </authorList>
    </citation>
    <scope>NUCLEOTIDE SEQUENCE [LARGE SCALE GENOMIC DNA]</scope>
    <source>
        <strain evidence="3 4">PG1</strain>
    </source>
</reference>
<evidence type="ECO:0000313" key="4">
    <source>
        <dbReference type="Proteomes" id="UP000031838"/>
    </source>
</evidence>
<gene>
    <name evidence="3" type="ORF">BGL_2c17100</name>
</gene>
<evidence type="ECO:0000256" key="1">
    <source>
        <dbReference type="SAM" id="MobiDB-lite"/>
    </source>
</evidence>
<feature type="region of interest" description="Disordered" evidence="1">
    <location>
        <begin position="29"/>
        <end position="59"/>
    </location>
</feature>
<feature type="compositionally biased region" description="Low complexity" evidence="1">
    <location>
        <begin position="31"/>
        <end position="59"/>
    </location>
</feature>
<dbReference type="EMBL" id="CP002581">
    <property type="protein sequence ID" value="AJK49777.1"/>
    <property type="molecule type" value="Genomic_DNA"/>
</dbReference>
<dbReference type="PROSITE" id="PS51257">
    <property type="entry name" value="PROKAR_LIPOPROTEIN"/>
    <property type="match status" value="1"/>
</dbReference>
<sequence length="296" mass="29229">MKKSIRAFQLVSTVFAIAALSACGGGDDTGTPAAASAASTPAVPAPASSTPAASTPPAAQVACRPAGDFTYSGSASQIAANDGQLAVLVVPSLPKAYSKGRNMTAPNAPASSQVQQPSGAFTTLASSAAASDCLGMDHGVVSEIQGVGTDVAIGRWNQAMDTDENTYTMEQGVHYAVGTPLALSATSGTLACTQLIADAVANGDGGVAGTLDASSATLNPGAGMLDNLSLSIRVRDTPYTFTSTQTPLNGAATSGQLLVQSVVVGHDATQPLIAVGYSATLPNTQGIGGVVVLACK</sequence>
<feature type="signal peptide" evidence="2">
    <location>
        <begin position="1"/>
        <end position="18"/>
    </location>
</feature>
<reference evidence="4" key="1">
    <citation type="submission" date="2011-03" db="EMBL/GenBank/DDBJ databases">
        <authorList>
            <person name="Voget S."/>
            <person name="Streit W.R."/>
            <person name="Jaeger K.E."/>
            <person name="Daniel R."/>
        </authorList>
    </citation>
    <scope>NUCLEOTIDE SEQUENCE [LARGE SCALE GENOMIC DNA]</scope>
    <source>
        <strain evidence="4">PG1</strain>
    </source>
</reference>
<dbReference type="KEGG" id="bgp:BGL_2c17100"/>
<feature type="chain" id="PRO_5002122068" description="Lipoprotein transmembrane" evidence="2">
    <location>
        <begin position="19"/>
        <end position="296"/>
    </location>
</feature>
<evidence type="ECO:0000256" key="2">
    <source>
        <dbReference type="SAM" id="SignalP"/>
    </source>
</evidence>
<organism evidence="3 4">
    <name type="scientific">Burkholderia plantarii</name>
    <dbReference type="NCBI Taxonomy" id="41899"/>
    <lineage>
        <taxon>Bacteria</taxon>
        <taxon>Pseudomonadati</taxon>
        <taxon>Pseudomonadota</taxon>
        <taxon>Betaproteobacteria</taxon>
        <taxon>Burkholderiales</taxon>
        <taxon>Burkholderiaceae</taxon>
        <taxon>Burkholderia</taxon>
    </lineage>
</organism>